<protein>
    <recommendedName>
        <fullName evidence="2">DUF7633 domain-containing protein</fullName>
    </recommendedName>
</protein>
<evidence type="ECO:0000256" key="1">
    <source>
        <dbReference type="SAM" id="MobiDB-lite"/>
    </source>
</evidence>
<dbReference type="EMBL" id="KV784386">
    <property type="protein sequence ID" value="OEU07327.1"/>
    <property type="molecule type" value="Genomic_DNA"/>
</dbReference>
<dbReference type="OrthoDB" id="10503798at2759"/>
<evidence type="ECO:0000313" key="3">
    <source>
        <dbReference type="EMBL" id="OEU07327.1"/>
    </source>
</evidence>
<dbReference type="InterPro" id="IPR056050">
    <property type="entry name" value="DUF7633"/>
</dbReference>
<proteinExistence type="predicted"/>
<evidence type="ECO:0000259" key="2">
    <source>
        <dbReference type="Pfam" id="PF24636"/>
    </source>
</evidence>
<dbReference type="InParanoid" id="A0A1E7ENE8"/>
<organism evidence="3 4">
    <name type="scientific">Fragilariopsis cylindrus CCMP1102</name>
    <dbReference type="NCBI Taxonomy" id="635003"/>
    <lineage>
        <taxon>Eukaryota</taxon>
        <taxon>Sar</taxon>
        <taxon>Stramenopiles</taxon>
        <taxon>Ochrophyta</taxon>
        <taxon>Bacillariophyta</taxon>
        <taxon>Bacillariophyceae</taxon>
        <taxon>Bacillariophycidae</taxon>
        <taxon>Bacillariales</taxon>
        <taxon>Bacillariaceae</taxon>
        <taxon>Fragilariopsis</taxon>
    </lineage>
</organism>
<reference evidence="3 4" key="1">
    <citation type="submission" date="2016-09" db="EMBL/GenBank/DDBJ databases">
        <title>Extensive genetic diversity and differential bi-allelic expression allows diatom success in the polar Southern Ocean.</title>
        <authorList>
            <consortium name="DOE Joint Genome Institute"/>
            <person name="Mock T."/>
            <person name="Otillar R.P."/>
            <person name="Strauss J."/>
            <person name="Dupont C."/>
            <person name="Frickenhaus S."/>
            <person name="Maumus F."/>
            <person name="Mcmullan M."/>
            <person name="Sanges R."/>
            <person name="Schmutz J."/>
            <person name="Toseland A."/>
            <person name="Valas R."/>
            <person name="Veluchamy A."/>
            <person name="Ward B.J."/>
            <person name="Allen A."/>
            <person name="Barry K."/>
            <person name="Falciatore A."/>
            <person name="Ferrante M."/>
            <person name="Fortunato A.E."/>
            <person name="Gloeckner G."/>
            <person name="Gruber A."/>
            <person name="Hipkin R."/>
            <person name="Janech M."/>
            <person name="Kroth P."/>
            <person name="Leese F."/>
            <person name="Lindquist E."/>
            <person name="Lyon B.R."/>
            <person name="Martin J."/>
            <person name="Mayer C."/>
            <person name="Parker M."/>
            <person name="Quesneville H."/>
            <person name="Raymond J."/>
            <person name="Uhlig C."/>
            <person name="Valentin K.U."/>
            <person name="Worden A.Z."/>
            <person name="Armbrust E.V."/>
            <person name="Bowler C."/>
            <person name="Green B."/>
            <person name="Moulton V."/>
            <person name="Van Oosterhout C."/>
            <person name="Grigoriev I."/>
        </authorList>
    </citation>
    <scope>NUCLEOTIDE SEQUENCE [LARGE SCALE GENOMIC DNA]</scope>
    <source>
        <strain evidence="3 4">CCMP1102</strain>
    </source>
</reference>
<accession>A0A1E7ENE8</accession>
<feature type="compositionally biased region" description="Polar residues" evidence="1">
    <location>
        <begin position="164"/>
        <end position="181"/>
    </location>
</feature>
<evidence type="ECO:0000313" key="4">
    <source>
        <dbReference type="Proteomes" id="UP000095751"/>
    </source>
</evidence>
<sequence>MRYTTAVVVFVTTIIFVGTTTTAAAIEKKTPLRNSSARGLVSKYVQHGCTSYYNTGYAFRPPNTEYDGDQFNPDICHNACRDEGYSYFGFECPMTNDVHCQCYTTSESIGPMEDANCKERVGNDGDKHCTGPAMMMGMSLGGADMGSIYEVNPVGDTGIEGSTHAPSSVSTSQHSEFNSESSTHHHSEFNSDSSTHHHSDFHTEGDCVEIPPEPIWKETIGNVDEYPYAEDAIQITSQGSDSITFTVSQIWFKEGTPMIAVHYDGGDDGEEFCNMNAPSDGGLVKFGFTQEYTANCLHGFTDIGVYFFAGYLDGFDVEGCESCSATNMDYVGHYLTLPCVSLCEEPIDPATEIPSEATSTGAPTGIAPCPEDVTLLRKIGSTQFPVDKAVEIVSQDTKTVTVKLNQAWTSTTAIDQIYASYKDSLFDRNCFETDNVEEGLYDTVTITCNIMSPKAYLEICVVDELSHDVLSEDDKATIPKCCHPELIPDTPIVCYSLEINCVSECMDVTQQRKLKLPSSLSSSPSLRTRTLN</sequence>
<dbReference type="AlphaFoldDB" id="A0A1E7ENE8"/>
<keyword evidence="4" id="KW-1185">Reference proteome</keyword>
<dbReference type="KEGG" id="fcy:FRACYDRAFT_251132"/>
<feature type="region of interest" description="Disordered" evidence="1">
    <location>
        <begin position="152"/>
        <end position="209"/>
    </location>
</feature>
<dbReference type="Pfam" id="PF24636">
    <property type="entry name" value="DUF7633"/>
    <property type="match status" value="1"/>
</dbReference>
<dbReference type="Proteomes" id="UP000095751">
    <property type="component" value="Unassembled WGS sequence"/>
</dbReference>
<feature type="compositionally biased region" description="Basic and acidic residues" evidence="1">
    <location>
        <begin position="182"/>
        <end position="205"/>
    </location>
</feature>
<gene>
    <name evidence="3" type="ORF">FRACYDRAFT_251132</name>
</gene>
<name>A0A1E7ENE8_9STRA</name>
<feature type="domain" description="DUF7633" evidence="2">
    <location>
        <begin position="377"/>
        <end position="499"/>
    </location>
</feature>